<keyword evidence="10" id="KW-0406">Ion transport</keyword>
<dbReference type="PANTHER" id="PTHR47735:SF7">
    <property type="entry name" value="POTASSIUM VOLTAGE-GATED CHANNEL SUBFAMILY KQT MEMBER 4"/>
    <property type="match status" value="1"/>
</dbReference>
<keyword evidence="12" id="KW-0407">Ion channel</keyword>
<reference evidence="18" key="2">
    <citation type="submission" date="2025-08" db="UniProtKB">
        <authorList>
            <consortium name="Ensembl"/>
        </authorList>
    </citation>
    <scope>IDENTIFICATION</scope>
</reference>
<feature type="compositionally biased region" description="Basic and acidic residues" evidence="14">
    <location>
        <begin position="36"/>
        <end position="47"/>
    </location>
</feature>
<evidence type="ECO:0000256" key="13">
    <source>
        <dbReference type="ARBA" id="ARBA00034430"/>
    </source>
</evidence>
<evidence type="ECO:0000259" key="16">
    <source>
        <dbReference type="Pfam" id="PF00520"/>
    </source>
</evidence>
<keyword evidence="5 15" id="KW-0812">Transmembrane</keyword>
<organism evidence="18 19">
    <name type="scientific">Denticeps clupeoides</name>
    <name type="common">denticle herring</name>
    <dbReference type="NCBI Taxonomy" id="299321"/>
    <lineage>
        <taxon>Eukaryota</taxon>
        <taxon>Metazoa</taxon>
        <taxon>Chordata</taxon>
        <taxon>Craniata</taxon>
        <taxon>Vertebrata</taxon>
        <taxon>Euteleostomi</taxon>
        <taxon>Actinopterygii</taxon>
        <taxon>Neopterygii</taxon>
        <taxon>Teleostei</taxon>
        <taxon>Clupei</taxon>
        <taxon>Clupeiformes</taxon>
        <taxon>Denticipitoidei</taxon>
        <taxon>Denticipitidae</taxon>
        <taxon>Denticeps</taxon>
    </lineage>
</organism>
<evidence type="ECO:0000256" key="8">
    <source>
        <dbReference type="ARBA" id="ARBA00022958"/>
    </source>
</evidence>
<comment type="catalytic activity">
    <reaction evidence="13">
        <text>K(+)(in) = K(+)(out)</text>
        <dbReference type="Rhea" id="RHEA:29463"/>
        <dbReference type="ChEBI" id="CHEBI:29103"/>
    </reaction>
</comment>
<dbReference type="AlphaFoldDB" id="A0AAY4EJT6"/>
<dbReference type="InterPro" id="IPR003947">
    <property type="entry name" value="K_chnl_volt-dep_KCNQ2"/>
</dbReference>
<dbReference type="Gene3D" id="1.10.287.70">
    <property type="match status" value="1"/>
</dbReference>
<reference evidence="18" key="3">
    <citation type="submission" date="2025-09" db="UniProtKB">
        <authorList>
            <consortium name="Ensembl"/>
        </authorList>
    </citation>
    <scope>IDENTIFICATION</scope>
</reference>
<dbReference type="Pfam" id="PF03520">
    <property type="entry name" value="KCNQ_channel"/>
    <property type="match status" value="1"/>
</dbReference>
<protein>
    <recommendedName>
        <fullName evidence="20">Potassium voltage-gated channel subfamily Q member 4</fullName>
    </recommendedName>
</protein>
<comment type="subcellular location">
    <subcellularLocation>
        <location evidence="1">Cell membrane</location>
        <topology evidence="1">Multi-pass membrane protein</topology>
    </subcellularLocation>
</comment>
<accession>A0AAY4EJT6</accession>
<sequence length="755" mass="84315">MLGSPSDNGGVRMLAPPAPGDDRRVEFVALTAVQTERSEPSTPERGHPSHRTGLLGTPLPVPPGPRANTSASSKRYRKFQNFLYNVLERPRGWAFIYHAFIFLLVFSCLVLSVFSTIPEHQKFANEGLFILEFVMIVVFGLEYFVRVWAAGCCCRYRGWQGRLRFARKPFCVIDFIVFVASVAVIAAGTQGNIFATSALRSMRFLQILRMVRMDRRGGTWKLLGSVVYAHSKELITAWYIGFLVLIFASFLVYLAEKDINNEFSTYADSLWWGTITLTTIGYGDKTPRTWLGRLMAAGFALLGVSFFALPAGILGSGFALKVQEQHRQKHFEKRRTPAANLIQVTSYNTFVSWTSPTFVCLCVCVCVCVCVSHRILKFLVAKRKFKETLRPYDVKDVIEQYSAGHLDMLGRIKSLQCRVDQIIGRGGVQPDKKVRSEKGEKTPPELETMDELSMMGRVVKVEKQVQSIESKLDLLLNFYSQCLKKGSSHFTLSSLLEPDITSDYHSVTEQMELFPSANTLNISHSDSGSDLVLGYRSRPGGWAVQGISERNTAAPAPRRQAATPHCTRKALPLHGPVAPQPPKLEFSGPLRSPQRGCDLRNKKKHLHHDSPIPACLLKAARPTMRCIVGVQMSCCPVENVHDLQNLEQWATCGDPSLGYWVGLSVFQSLFFFFSPTSRTFLPQSNSRHKCTLDRCRAQPEANVAACREQNWPRRMNTAPSIYACTYTEGQGSVAVPTRLSVIAWLGGLPVSKTAH</sequence>
<evidence type="ECO:0000256" key="14">
    <source>
        <dbReference type="SAM" id="MobiDB-lite"/>
    </source>
</evidence>
<evidence type="ECO:0000256" key="12">
    <source>
        <dbReference type="ARBA" id="ARBA00023303"/>
    </source>
</evidence>
<dbReference type="PRINTS" id="PR00169">
    <property type="entry name" value="KCHANNEL"/>
</dbReference>
<dbReference type="SUPFAM" id="SSF81324">
    <property type="entry name" value="Voltage-gated potassium channels"/>
    <property type="match status" value="1"/>
</dbReference>
<evidence type="ECO:0000313" key="19">
    <source>
        <dbReference type="Proteomes" id="UP000694580"/>
    </source>
</evidence>
<evidence type="ECO:0000259" key="17">
    <source>
        <dbReference type="Pfam" id="PF03520"/>
    </source>
</evidence>
<keyword evidence="8" id="KW-0630">Potassium</keyword>
<evidence type="ECO:0000256" key="7">
    <source>
        <dbReference type="ARBA" id="ARBA00022882"/>
    </source>
</evidence>
<keyword evidence="2" id="KW-0813">Transport</keyword>
<proteinExistence type="predicted"/>
<evidence type="ECO:0000256" key="2">
    <source>
        <dbReference type="ARBA" id="ARBA00022448"/>
    </source>
</evidence>
<evidence type="ECO:0000256" key="10">
    <source>
        <dbReference type="ARBA" id="ARBA00023065"/>
    </source>
</evidence>
<evidence type="ECO:0000256" key="15">
    <source>
        <dbReference type="SAM" id="Phobius"/>
    </source>
</evidence>
<dbReference type="Gene3D" id="6.10.140.1910">
    <property type="match status" value="1"/>
</dbReference>
<feature type="transmembrane region" description="Helical" evidence="15">
    <location>
        <begin position="294"/>
        <end position="320"/>
    </location>
</feature>
<evidence type="ECO:0000256" key="6">
    <source>
        <dbReference type="ARBA" id="ARBA00022826"/>
    </source>
</evidence>
<evidence type="ECO:0000256" key="3">
    <source>
        <dbReference type="ARBA" id="ARBA00022475"/>
    </source>
</evidence>
<gene>
    <name evidence="18" type="primary">KCNQ4</name>
</gene>
<dbReference type="Ensembl" id="ENSDCDT00010068066.1">
    <property type="protein sequence ID" value="ENSDCDP00010057386.1"/>
    <property type="gene ID" value="ENSDCDG00010032459.1"/>
</dbReference>
<feature type="transmembrane region" description="Helical" evidence="15">
    <location>
        <begin position="235"/>
        <end position="255"/>
    </location>
</feature>
<dbReference type="GO" id="GO:0005249">
    <property type="term" value="F:voltage-gated potassium channel activity"/>
    <property type="evidence" value="ECO:0007669"/>
    <property type="project" value="InterPro"/>
</dbReference>
<keyword evidence="19" id="KW-1185">Reference proteome</keyword>
<evidence type="ECO:0000256" key="11">
    <source>
        <dbReference type="ARBA" id="ARBA00023136"/>
    </source>
</evidence>
<feature type="transmembrane region" description="Helical" evidence="15">
    <location>
        <begin position="95"/>
        <end position="117"/>
    </location>
</feature>
<evidence type="ECO:0008006" key="20">
    <source>
        <dbReference type="Google" id="ProtNLM"/>
    </source>
</evidence>
<reference evidence="18 19" key="1">
    <citation type="submission" date="2020-06" db="EMBL/GenBank/DDBJ databases">
        <authorList>
            <consortium name="Wellcome Sanger Institute Data Sharing"/>
        </authorList>
    </citation>
    <scope>NUCLEOTIDE SEQUENCE [LARGE SCALE GENOMIC DNA]</scope>
</reference>
<feature type="domain" description="Ion transport" evidence="16">
    <location>
        <begin position="95"/>
        <end position="324"/>
    </location>
</feature>
<feature type="transmembrane region" description="Helical" evidence="15">
    <location>
        <begin position="129"/>
        <end position="149"/>
    </location>
</feature>
<evidence type="ECO:0000256" key="5">
    <source>
        <dbReference type="ARBA" id="ARBA00022692"/>
    </source>
</evidence>
<feature type="region of interest" description="Disordered" evidence="14">
    <location>
        <begin position="572"/>
        <end position="593"/>
    </location>
</feature>
<keyword evidence="11 15" id="KW-0472">Membrane</keyword>
<keyword evidence="3" id="KW-1003">Cell membrane</keyword>
<dbReference type="FunFam" id="1.20.120.350:FF:000017">
    <property type="entry name" value="potassium voltage-gated channel subfamily KQT member 1"/>
    <property type="match status" value="1"/>
</dbReference>
<evidence type="ECO:0000256" key="9">
    <source>
        <dbReference type="ARBA" id="ARBA00022989"/>
    </source>
</evidence>
<dbReference type="GO" id="GO:0008076">
    <property type="term" value="C:voltage-gated potassium channel complex"/>
    <property type="evidence" value="ECO:0007669"/>
    <property type="project" value="TreeGrafter"/>
</dbReference>
<feature type="domain" description="Potassium channel voltage dependent KCNQ C-terminal" evidence="17">
    <location>
        <begin position="372"/>
        <end position="486"/>
    </location>
</feature>
<dbReference type="Pfam" id="PF00520">
    <property type="entry name" value="Ion_trans"/>
    <property type="match status" value="1"/>
</dbReference>
<feature type="transmembrane region" description="Helical" evidence="15">
    <location>
        <begin position="170"/>
        <end position="195"/>
    </location>
</feature>
<evidence type="ECO:0000256" key="4">
    <source>
        <dbReference type="ARBA" id="ARBA00022538"/>
    </source>
</evidence>
<dbReference type="PANTHER" id="PTHR47735">
    <property type="entry name" value="POTASSIUM VOLTAGE-GATED CHANNEL SUBFAMILY KQT MEMBER 4"/>
    <property type="match status" value="1"/>
</dbReference>
<evidence type="ECO:0000313" key="18">
    <source>
        <dbReference type="Ensembl" id="ENSDCDP00010057386.1"/>
    </source>
</evidence>
<name>A0AAY4EJT6_9TELE</name>
<dbReference type="PRINTS" id="PR01461">
    <property type="entry name" value="KCNQ2CHANNEL"/>
</dbReference>
<dbReference type="InterPro" id="IPR003937">
    <property type="entry name" value="K_chnl_volt-dep_KCNQ"/>
</dbReference>
<keyword evidence="7" id="KW-0851">Voltage-gated channel</keyword>
<dbReference type="PRINTS" id="PR01459">
    <property type="entry name" value="KCNQCHANNEL"/>
</dbReference>
<evidence type="ECO:0000256" key="1">
    <source>
        <dbReference type="ARBA" id="ARBA00004651"/>
    </source>
</evidence>
<dbReference type="InterPro" id="IPR005821">
    <property type="entry name" value="Ion_trans_dom"/>
</dbReference>
<dbReference type="GeneTree" id="ENSGT00940000159209"/>
<keyword evidence="9 15" id="KW-1133">Transmembrane helix</keyword>
<keyword evidence="6" id="KW-0631">Potassium channel</keyword>
<dbReference type="InterPro" id="IPR013821">
    <property type="entry name" value="K_chnl_volt-dep_KCNQ_C"/>
</dbReference>
<dbReference type="Proteomes" id="UP000694580">
    <property type="component" value="Chromosome 20"/>
</dbReference>
<keyword evidence="4" id="KW-0633">Potassium transport</keyword>
<feature type="region of interest" description="Disordered" evidence="14">
    <location>
        <begin position="1"/>
        <end position="71"/>
    </location>
</feature>
<feature type="transmembrane region" description="Helical" evidence="15">
    <location>
        <begin position="356"/>
        <end position="376"/>
    </location>
</feature>
<dbReference type="FunFam" id="1.10.287.70:FF:000016">
    <property type="entry name" value="Putative potassium voltage-gated channel subfamily KQT member 2"/>
    <property type="match status" value="1"/>
</dbReference>